<dbReference type="Ensembl" id="ENSCVAT00000029697.1">
    <property type="protein sequence ID" value="ENSCVAP00000010807.1"/>
    <property type="gene ID" value="ENSCVAG00000013025.1"/>
</dbReference>
<accession>A0A3Q2CY27</accession>
<evidence type="ECO:0000256" key="2">
    <source>
        <dbReference type="ARBA" id="ARBA00022729"/>
    </source>
</evidence>
<keyword evidence="8" id="KW-1185">Reference proteome</keyword>
<organism evidence="7 8">
    <name type="scientific">Cyprinodon variegatus</name>
    <name type="common">Sheepshead minnow</name>
    <dbReference type="NCBI Taxonomy" id="28743"/>
    <lineage>
        <taxon>Eukaryota</taxon>
        <taxon>Metazoa</taxon>
        <taxon>Chordata</taxon>
        <taxon>Craniata</taxon>
        <taxon>Vertebrata</taxon>
        <taxon>Euteleostomi</taxon>
        <taxon>Actinopterygii</taxon>
        <taxon>Neopterygii</taxon>
        <taxon>Teleostei</taxon>
        <taxon>Neoteleostei</taxon>
        <taxon>Acanthomorphata</taxon>
        <taxon>Ovalentaria</taxon>
        <taxon>Atherinomorphae</taxon>
        <taxon>Cyprinodontiformes</taxon>
        <taxon>Cyprinodontidae</taxon>
        <taxon>Cyprinodon</taxon>
    </lineage>
</organism>
<dbReference type="InterPro" id="IPR015631">
    <property type="entry name" value="CD2/SLAM_rcpt"/>
</dbReference>
<dbReference type="Gene3D" id="2.60.40.10">
    <property type="entry name" value="Immunoglobulins"/>
    <property type="match status" value="1"/>
</dbReference>
<dbReference type="AlphaFoldDB" id="A0A3Q2CY27"/>
<dbReference type="InterPro" id="IPR013783">
    <property type="entry name" value="Ig-like_fold"/>
</dbReference>
<dbReference type="SMART" id="SM00409">
    <property type="entry name" value="IG"/>
    <property type="match status" value="1"/>
</dbReference>
<keyword evidence="3 5" id="KW-0472">Membrane</keyword>
<dbReference type="InterPro" id="IPR003599">
    <property type="entry name" value="Ig_sub"/>
</dbReference>
<sequence length="260" mass="28701">CLDYHCSETRFVKKGSDLLLDVDTTAIQKGFVFTWKCNSDVVVVFLDGSEPSVKGKYQGRASFFKQNFSVVISNVQHEDSGNYIATATGDKEKNVADYRVIVQVSPVKLTVNSSDTQYCNFTATCKVVDSKVGGIYQCDNQTCRALSKPDVKDSLLTVYVQEGSVVCNHRNNVSWTDDTQPLVSPCKNKPACELKGGRIRSLPRFNTLCSLALFLAGLLWVFFIIKAASYSGRNTTKLVECQLSTSVVRWSAQSSNTPLV</sequence>
<keyword evidence="4" id="KW-0325">Glycoprotein</keyword>
<reference evidence="7" key="2">
    <citation type="submission" date="2025-09" db="UniProtKB">
        <authorList>
            <consortium name="Ensembl"/>
        </authorList>
    </citation>
    <scope>IDENTIFICATION</scope>
</reference>
<evidence type="ECO:0000259" key="6">
    <source>
        <dbReference type="SMART" id="SM00409"/>
    </source>
</evidence>
<comment type="subcellular location">
    <subcellularLocation>
        <location evidence="1">Membrane</location>
    </subcellularLocation>
</comment>
<dbReference type="PANTHER" id="PTHR12080">
    <property type="entry name" value="SIGNALING LYMPHOCYTIC ACTIVATION MOLECULE"/>
    <property type="match status" value="1"/>
</dbReference>
<keyword evidence="5" id="KW-1133">Transmembrane helix</keyword>
<evidence type="ECO:0000256" key="5">
    <source>
        <dbReference type="SAM" id="Phobius"/>
    </source>
</evidence>
<keyword evidence="2" id="KW-0732">Signal</keyword>
<evidence type="ECO:0000256" key="1">
    <source>
        <dbReference type="ARBA" id="ARBA00004370"/>
    </source>
</evidence>
<feature type="transmembrane region" description="Helical" evidence="5">
    <location>
        <begin position="205"/>
        <end position="225"/>
    </location>
</feature>
<reference evidence="7" key="1">
    <citation type="submission" date="2025-08" db="UniProtKB">
        <authorList>
            <consortium name="Ensembl"/>
        </authorList>
    </citation>
    <scope>IDENTIFICATION</scope>
</reference>
<protein>
    <recommendedName>
        <fullName evidence="6">Immunoglobulin domain-containing protein</fullName>
    </recommendedName>
</protein>
<dbReference type="STRING" id="28743.ENSCVAP00000010807"/>
<dbReference type="PANTHER" id="PTHR12080:SF80">
    <property type="entry name" value="IMMUNOGLOBULIN V-SET DOMAIN-CONTAINING PROTEIN"/>
    <property type="match status" value="1"/>
</dbReference>
<feature type="domain" description="Immunoglobulin" evidence="6">
    <location>
        <begin position="7"/>
        <end position="103"/>
    </location>
</feature>
<proteinExistence type="predicted"/>
<evidence type="ECO:0000256" key="3">
    <source>
        <dbReference type="ARBA" id="ARBA00023136"/>
    </source>
</evidence>
<keyword evidence="5" id="KW-0812">Transmembrane</keyword>
<dbReference type="InterPro" id="IPR036179">
    <property type="entry name" value="Ig-like_dom_sf"/>
</dbReference>
<dbReference type="SUPFAM" id="SSF48726">
    <property type="entry name" value="Immunoglobulin"/>
    <property type="match status" value="1"/>
</dbReference>
<dbReference type="GO" id="GO:0016020">
    <property type="term" value="C:membrane"/>
    <property type="evidence" value="ECO:0007669"/>
    <property type="project" value="UniProtKB-SubCell"/>
</dbReference>
<name>A0A3Q2CY27_CYPVA</name>
<evidence type="ECO:0000256" key="4">
    <source>
        <dbReference type="ARBA" id="ARBA00023180"/>
    </source>
</evidence>
<evidence type="ECO:0000313" key="8">
    <source>
        <dbReference type="Proteomes" id="UP000265020"/>
    </source>
</evidence>
<evidence type="ECO:0000313" key="7">
    <source>
        <dbReference type="Ensembl" id="ENSCVAP00000010807.1"/>
    </source>
</evidence>
<dbReference type="GeneTree" id="ENSGT00940000174562"/>
<dbReference type="Proteomes" id="UP000265020">
    <property type="component" value="Unassembled WGS sequence"/>
</dbReference>